<sequence>MRPRARPAPLHPGIGAPAISIGAVSRSRPPFYGDVTLAAGLAHRECRPATALPGLRCPSPLAGRTPPRARPGTAPAQGRAATAPPS</sequence>
<dbReference type="EMBL" id="OX459939">
    <property type="protein sequence ID" value="CAI9170413.1"/>
    <property type="molecule type" value="Genomic_DNA"/>
</dbReference>
<dbReference type="Proteomes" id="UP001176941">
    <property type="component" value="Chromosome 3"/>
</dbReference>
<organism evidence="2 3">
    <name type="scientific">Rangifer tarandus platyrhynchus</name>
    <name type="common">Svalbard reindeer</name>
    <dbReference type="NCBI Taxonomy" id="3082113"/>
    <lineage>
        <taxon>Eukaryota</taxon>
        <taxon>Metazoa</taxon>
        <taxon>Chordata</taxon>
        <taxon>Craniata</taxon>
        <taxon>Vertebrata</taxon>
        <taxon>Euteleostomi</taxon>
        <taxon>Mammalia</taxon>
        <taxon>Eutheria</taxon>
        <taxon>Laurasiatheria</taxon>
        <taxon>Artiodactyla</taxon>
        <taxon>Ruminantia</taxon>
        <taxon>Pecora</taxon>
        <taxon>Cervidae</taxon>
        <taxon>Odocoileinae</taxon>
        <taxon>Rangifer</taxon>
    </lineage>
</organism>
<feature type="compositionally biased region" description="Low complexity" evidence="1">
    <location>
        <begin position="60"/>
        <end position="86"/>
    </location>
</feature>
<evidence type="ECO:0000313" key="3">
    <source>
        <dbReference type="Proteomes" id="UP001176941"/>
    </source>
</evidence>
<protein>
    <submittedName>
        <fullName evidence="2">Uncharacterized protein</fullName>
    </submittedName>
</protein>
<keyword evidence="3" id="KW-1185">Reference proteome</keyword>
<name>A0ABN8ZA68_RANTA</name>
<gene>
    <name evidence="2" type="ORF">MRATA1EN1_LOCUS19375</name>
</gene>
<reference evidence="2" key="1">
    <citation type="submission" date="2023-04" db="EMBL/GenBank/DDBJ databases">
        <authorList>
            <consortium name="ELIXIR-Norway"/>
        </authorList>
    </citation>
    <scope>NUCLEOTIDE SEQUENCE [LARGE SCALE GENOMIC DNA]</scope>
</reference>
<evidence type="ECO:0000256" key="1">
    <source>
        <dbReference type="SAM" id="MobiDB-lite"/>
    </source>
</evidence>
<evidence type="ECO:0000313" key="2">
    <source>
        <dbReference type="EMBL" id="CAI9170413.1"/>
    </source>
</evidence>
<accession>A0ABN8ZA68</accession>
<proteinExistence type="predicted"/>
<feature type="region of interest" description="Disordered" evidence="1">
    <location>
        <begin position="53"/>
        <end position="86"/>
    </location>
</feature>